<feature type="compositionally biased region" description="Low complexity" evidence="3">
    <location>
        <begin position="657"/>
        <end position="683"/>
    </location>
</feature>
<feature type="compositionally biased region" description="Basic and acidic residues" evidence="3">
    <location>
        <begin position="1130"/>
        <end position="1144"/>
    </location>
</feature>
<keyword evidence="2" id="KW-0175">Coiled coil</keyword>
<dbReference type="InterPro" id="IPR019309">
    <property type="entry name" value="WASHC3"/>
</dbReference>
<evidence type="ECO:0000256" key="2">
    <source>
        <dbReference type="SAM" id="Coils"/>
    </source>
</evidence>
<feature type="region of interest" description="Disordered" evidence="3">
    <location>
        <begin position="974"/>
        <end position="993"/>
    </location>
</feature>
<dbReference type="InterPro" id="IPR015425">
    <property type="entry name" value="FH2_Formin"/>
</dbReference>
<comment type="similarity">
    <text evidence="1">Belongs to the CCDC53 family.</text>
</comment>
<feature type="region of interest" description="Disordered" evidence="3">
    <location>
        <begin position="933"/>
        <end position="960"/>
    </location>
</feature>
<feature type="compositionally biased region" description="Basic and acidic residues" evidence="3">
    <location>
        <begin position="302"/>
        <end position="317"/>
    </location>
</feature>
<feature type="domain" description="FH2" evidence="4">
    <location>
        <begin position="1416"/>
        <end position="1843"/>
    </location>
</feature>
<feature type="compositionally biased region" description="Basic and acidic residues" evidence="3">
    <location>
        <begin position="1408"/>
        <end position="1417"/>
    </location>
</feature>
<feature type="region of interest" description="Disordered" evidence="3">
    <location>
        <begin position="302"/>
        <end position="346"/>
    </location>
</feature>
<dbReference type="InterPro" id="IPR042201">
    <property type="entry name" value="FH2_Formin_sf"/>
</dbReference>
<feature type="region of interest" description="Disordered" evidence="3">
    <location>
        <begin position="657"/>
        <end position="687"/>
    </location>
</feature>
<feature type="compositionally biased region" description="Polar residues" evidence="3">
    <location>
        <begin position="1051"/>
        <end position="1067"/>
    </location>
</feature>
<reference evidence="5 6" key="1">
    <citation type="submission" date="2024-10" db="EMBL/GenBank/DDBJ databases">
        <title>Updated reference genomes for cyclostephanoid diatoms.</title>
        <authorList>
            <person name="Roberts W.R."/>
            <person name="Alverson A.J."/>
        </authorList>
    </citation>
    <scope>NUCLEOTIDE SEQUENCE [LARGE SCALE GENOMIC DNA]</scope>
    <source>
        <strain evidence="5 6">AJA010-31</strain>
    </source>
</reference>
<feature type="region of interest" description="Disordered" evidence="3">
    <location>
        <begin position="1208"/>
        <end position="1241"/>
    </location>
</feature>
<dbReference type="PROSITE" id="PS51444">
    <property type="entry name" value="FH2"/>
    <property type="match status" value="1"/>
</dbReference>
<feature type="region of interest" description="Disordered" evidence="3">
    <location>
        <begin position="1125"/>
        <end position="1148"/>
    </location>
</feature>
<dbReference type="Gene3D" id="1.20.58.2220">
    <property type="entry name" value="Formin, FH2 domain"/>
    <property type="match status" value="1"/>
</dbReference>
<feature type="region of interest" description="Disordered" evidence="3">
    <location>
        <begin position="1271"/>
        <end position="1305"/>
    </location>
</feature>
<evidence type="ECO:0000256" key="1">
    <source>
        <dbReference type="ARBA" id="ARBA00006290"/>
    </source>
</evidence>
<feature type="compositionally biased region" description="Basic residues" evidence="3">
    <location>
        <begin position="1"/>
        <end position="10"/>
    </location>
</feature>
<feature type="compositionally biased region" description="Low complexity" evidence="3">
    <location>
        <begin position="402"/>
        <end position="414"/>
    </location>
</feature>
<feature type="region of interest" description="Disordered" evidence="3">
    <location>
        <begin position="362"/>
        <end position="439"/>
    </location>
</feature>
<dbReference type="GO" id="GO:0005737">
    <property type="term" value="C:cytoplasm"/>
    <property type="evidence" value="ECO:0007669"/>
    <property type="project" value="UniProtKB-ARBA"/>
</dbReference>
<comment type="caution">
    <text evidence="5">The sequence shown here is derived from an EMBL/GenBank/DDBJ whole genome shotgun (WGS) entry which is preliminary data.</text>
</comment>
<feature type="region of interest" description="Disordered" evidence="3">
    <location>
        <begin position="1390"/>
        <end position="1432"/>
    </location>
</feature>
<keyword evidence="6" id="KW-1185">Reference proteome</keyword>
<feature type="region of interest" description="Disordered" evidence="3">
    <location>
        <begin position="51"/>
        <end position="199"/>
    </location>
</feature>
<accession>A0ABD3PHG1</accession>
<feature type="region of interest" description="Disordered" evidence="3">
    <location>
        <begin position="1046"/>
        <end position="1067"/>
    </location>
</feature>
<dbReference type="Pfam" id="PF02181">
    <property type="entry name" value="FH2"/>
    <property type="match status" value="1"/>
</dbReference>
<dbReference type="PANTHER" id="PTHR13015">
    <property type="entry name" value="PROTEIN AD-016-RELATED"/>
    <property type="match status" value="1"/>
</dbReference>
<feature type="compositionally biased region" description="Low complexity" evidence="3">
    <location>
        <begin position="756"/>
        <end position="765"/>
    </location>
</feature>
<feature type="coiled-coil region" evidence="2">
    <location>
        <begin position="1821"/>
        <end position="1850"/>
    </location>
</feature>
<dbReference type="PANTHER" id="PTHR13015:SF0">
    <property type="entry name" value="WASH COMPLEX SUBUNIT 3"/>
    <property type="match status" value="1"/>
</dbReference>
<evidence type="ECO:0000313" key="5">
    <source>
        <dbReference type="EMBL" id="KAL3787128.1"/>
    </source>
</evidence>
<feature type="compositionally biased region" description="Basic and acidic residues" evidence="3">
    <location>
        <begin position="83"/>
        <end position="103"/>
    </location>
</feature>
<organism evidence="5 6">
    <name type="scientific">Cyclotella atomus</name>
    <dbReference type="NCBI Taxonomy" id="382360"/>
    <lineage>
        <taxon>Eukaryota</taxon>
        <taxon>Sar</taxon>
        <taxon>Stramenopiles</taxon>
        <taxon>Ochrophyta</taxon>
        <taxon>Bacillariophyta</taxon>
        <taxon>Coscinodiscophyceae</taxon>
        <taxon>Thalassiosirophycidae</taxon>
        <taxon>Stephanodiscales</taxon>
        <taxon>Stephanodiscaceae</taxon>
        <taxon>Cyclotella</taxon>
    </lineage>
</organism>
<feature type="compositionally biased region" description="Basic and acidic residues" evidence="3">
    <location>
        <begin position="946"/>
        <end position="960"/>
    </location>
</feature>
<dbReference type="SMART" id="SM00498">
    <property type="entry name" value="FH2"/>
    <property type="match status" value="1"/>
</dbReference>
<feature type="region of interest" description="Disordered" evidence="3">
    <location>
        <begin position="1"/>
        <end position="38"/>
    </location>
</feature>
<name>A0ABD3PHG1_9STRA</name>
<dbReference type="Pfam" id="PF10152">
    <property type="entry name" value="CCDC53"/>
    <property type="match status" value="7"/>
</dbReference>
<feature type="compositionally biased region" description="Basic and acidic residues" evidence="3">
    <location>
        <begin position="1390"/>
        <end position="1401"/>
    </location>
</feature>
<feature type="region of interest" description="Disordered" evidence="3">
    <location>
        <begin position="713"/>
        <end position="776"/>
    </location>
</feature>
<dbReference type="Proteomes" id="UP001530400">
    <property type="component" value="Unassembled WGS sequence"/>
</dbReference>
<evidence type="ECO:0000259" key="4">
    <source>
        <dbReference type="PROSITE" id="PS51444"/>
    </source>
</evidence>
<sequence>MKKASKKLFKSPKQSSSSSGGINGHSSFSSAAASALSLSPVAEDDEDLHRAFYSGNDLDRRIGDYNDNTTRQYDYGSVRKHPHEIDRDLTSDELRSYEHDTNSGRRRRMQQQEEQLDKWRKHRSSNSSPNLGHKNYSSREAITTTAAATDDRELNTQHRRHMSSPPAPPYRKKDYSNHYQQDTADEMSEEALSASSKQKRTIDNYVQSVIAHASSPEYVTPLPRMDSGPSSGYFSNDSDGYDDSGDYDISKSSGDTNNDKSGDINNNSSSLLPLPGFGEVDLLQRAIERRALLHDRIQKMEKASADLRKQDRSDRQSRHNSSKVHHDSVEGKHRSRTSVEDHRMNEISERIKAEALEFLNFGGDSESENLTEEASCTTRDGSEGEDPPEEISSDFRLDRRIGQILQQKQQQQNNLERRQKLPTTDADADSTMIDQGPTSAQLARYGNMVRLGIPDLAILRSMERDGIDSSRGSGILESLKHKHQVEQEASLTVDGAPSDELDTKEEEYAKKQSLQASTITAASSIGHNRKDSLPPLKDDPNYNKYFKMLKAKVPLSWVKRVLEVDGKDARVLDLDPDRPLQEQVAGAGVDKYGNIDWSKVVIFRCGSDMSVDSSGDELMGKVPTTVRLSSSGASSSKIHMETTASVKAELAIMTAKAAGRSSAGSTSRPSSRQSSTSRGSDSSLDAKEVKRLVPNPADISSAAAAASNARLSRLKAMTTPDRTLIRKQRVDEIRRRPPPPPPRTPKSFQQLPPSPSASSLTSNEPAKISTRRQTYEHLPLKDDPRFSKYFQMIRSRVPRSWVERVIEVDDRDPAILDLDPNKPLAAQVDDEDSKSLMKTVTTDTDGSLDESVRSGALDSAYQIKNDSALSPTEEEAAAEEIPPPISQIVNAIDDERSVASSITNFKDASGSQAEQSNAVLDRISAFLDKIEARTRSDEVTQPAGEPSEHRGSRRMSHPEDIESKLTSLLERFDSRKAQRQTSEHIEGAVDEQRQFLEENQSRITKLTSLLASKLGQQTAVGGTSASNDPSDLSKLSTLLTEVLSRMDDSSADQNEATNLPPSPGKSSKNAALEALFAKRAALSDEMEPPILREDPEYQKYFKMQKLGMPRPVIEQALERDGKDVSILGLDPDRPLAEQQQEKSQSKPNKNAALEALFANRAAAMQQPEKHDVPLKNDPEYQKYFKMLKVGMPRDAVVQALERDGKSASILDLDPEKPYASQTASSSADEARDEVEEKKSDVPLKDDPEYVKFFKMLKMGIPVGAVEQALQREGKDRSIASMDPNRSYSSQIQERKSAESKKAEHVALKDDPEYSKFFKMLKMGIPLPAVKQALVKEGKDPAIIDMDPEKPLSKVVPLKDDPEYSKFLKMLKMGIPLPAVKQALVKEGKDPSIIDMDPEKPLDQQQAKPPKDAKKPEKSNAGPKVARKRLHWNKIDESKLNEKSFWNQAKGEHASLQLVGLDIDNEEFASLFTSQVNKSAAPKKDVTADAKKSPGKQKVQLIDGRRRMNGSILLTKFKVDYKLLAKQVDNMEYVEAEGNELRGMMQLLPTKDESLALRSYLPPADAPQSEIDEAIDKLGECEQYMAIMLDIPDAKEKFQCMLFRAEFEQQVDSIRDGTKLLIDACYSVQNSERFKKLLMYALKLGNALNTDASGAEATAITLDSLLKLAEAKAFDRQTSVLHYLVSIVSKNDEDVLQLSEDFVPVKAAERVAVDMLAQQLKELTKGIDLIKEMAKKYAPQNDCVDGEEVDEETPEDELLSSTAMGKFSLSAESKITSLTKEFAEAKVNFADLLEFFGEDPNLTPEAFFCTINTFVSMFDQTYKELKRKEEAKERKKRIEEKKKIREEAAKQGKAKS</sequence>
<feature type="compositionally biased region" description="Low complexity" evidence="3">
    <location>
        <begin position="11"/>
        <end position="38"/>
    </location>
</feature>
<feature type="compositionally biased region" description="Basic and acidic residues" evidence="3">
    <location>
        <begin position="324"/>
        <end position="346"/>
    </location>
</feature>
<feature type="compositionally biased region" description="Basic and acidic residues" evidence="3">
    <location>
        <begin position="1292"/>
        <end position="1305"/>
    </location>
</feature>
<feature type="region of interest" description="Disordered" evidence="3">
    <location>
        <begin position="213"/>
        <end position="275"/>
    </location>
</feature>
<evidence type="ECO:0000313" key="6">
    <source>
        <dbReference type="Proteomes" id="UP001530400"/>
    </source>
</evidence>
<protein>
    <recommendedName>
        <fullName evidence="4">FH2 domain-containing protein</fullName>
    </recommendedName>
</protein>
<dbReference type="SUPFAM" id="SSF101447">
    <property type="entry name" value="Formin homology 2 domain (FH2 domain)"/>
    <property type="match status" value="1"/>
</dbReference>
<feature type="region of interest" description="Disordered" evidence="3">
    <location>
        <begin position="482"/>
        <end position="503"/>
    </location>
</feature>
<gene>
    <name evidence="5" type="ORF">ACHAWO_005112</name>
</gene>
<dbReference type="EMBL" id="JALLPJ020000623">
    <property type="protein sequence ID" value="KAL3787128.1"/>
    <property type="molecule type" value="Genomic_DNA"/>
</dbReference>
<feature type="compositionally biased region" description="Acidic residues" evidence="3">
    <location>
        <begin position="383"/>
        <end position="392"/>
    </location>
</feature>
<evidence type="ECO:0000256" key="3">
    <source>
        <dbReference type="SAM" id="MobiDB-lite"/>
    </source>
</evidence>
<proteinExistence type="inferred from homology"/>